<keyword evidence="3" id="KW-1185">Reference proteome</keyword>
<protein>
    <submittedName>
        <fullName evidence="2">Uncharacterized protein</fullName>
    </submittedName>
</protein>
<evidence type="ECO:0000256" key="1">
    <source>
        <dbReference type="SAM" id="MobiDB-lite"/>
    </source>
</evidence>
<evidence type="ECO:0000313" key="3">
    <source>
        <dbReference type="Proteomes" id="UP001215598"/>
    </source>
</evidence>
<feature type="compositionally biased region" description="Polar residues" evidence="1">
    <location>
        <begin position="121"/>
        <end position="131"/>
    </location>
</feature>
<evidence type="ECO:0000313" key="2">
    <source>
        <dbReference type="EMBL" id="KAJ7756357.1"/>
    </source>
</evidence>
<proteinExistence type="predicted"/>
<feature type="region of interest" description="Disordered" evidence="1">
    <location>
        <begin position="45"/>
        <end position="78"/>
    </location>
</feature>
<dbReference type="EMBL" id="JARKIB010000047">
    <property type="protein sequence ID" value="KAJ7756357.1"/>
    <property type="molecule type" value="Genomic_DNA"/>
</dbReference>
<accession>A0AAD7J3H7</accession>
<comment type="caution">
    <text evidence="2">The sequence shown here is derived from an EMBL/GenBank/DDBJ whole genome shotgun (WGS) entry which is preliminary data.</text>
</comment>
<dbReference type="Proteomes" id="UP001215598">
    <property type="component" value="Unassembled WGS sequence"/>
</dbReference>
<name>A0AAD7J3H7_9AGAR</name>
<sequence>MVLTWYRAFKASYLRCHLQNTKVEGGWGVDILVAWGVLVVQREAAKDAKSNNGPDNNSNDAINQLGPHPSFDHILVPPSHHHPALASLELAPGTGSYESIRVGEDHDYTAAAEPAPHLPNTCLSGNSSSVQ</sequence>
<reference evidence="2" key="1">
    <citation type="submission" date="2023-03" db="EMBL/GenBank/DDBJ databases">
        <title>Massive genome expansion in bonnet fungi (Mycena s.s.) driven by repeated elements and novel gene families across ecological guilds.</title>
        <authorList>
            <consortium name="Lawrence Berkeley National Laboratory"/>
            <person name="Harder C.B."/>
            <person name="Miyauchi S."/>
            <person name="Viragh M."/>
            <person name="Kuo A."/>
            <person name="Thoen E."/>
            <person name="Andreopoulos B."/>
            <person name="Lu D."/>
            <person name="Skrede I."/>
            <person name="Drula E."/>
            <person name="Henrissat B."/>
            <person name="Morin E."/>
            <person name="Kohler A."/>
            <person name="Barry K."/>
            <person name="LaButti K."/>
            <person name="Morin E."/>
            <person name="Salamov A."/>
            <person name="Lipzen A."/>
            <person name="Mereny Z."/>
            <person name="Hegedus B."/>
            <person name="Baldrian P."/>
            <person name="Stursova M."/>
            <person name="Weitz H."/>
            <person name="Taylor A."/>
            <person name="Grigoriev I.V."/>
            <person name="Nagy L.G."/>
            <person name="Martin F."/>
            <person name="Kauserud H."/>
        </authorList>
    </citation>
    <scope>NUCLEOTIDE SEQUENCE</scope>
    <source>
        <strain evidence="2">CBHHK182m</strain>
    </source>
</reference>
<feature type="compositionally biased region" description="Polar residues" evidence="1">
    <location>
        <begin position="50"/>
        <end position="62"/>
    </location>
</feature>
<gene>
    <name evidence="2" type="ORF">B0H16DRAFT_1690035</name>
</gene>
<feature type="region of interest" description="Disordered" evidence="1">
    <location>
        <begin position="109"/>
        <end position="131"/>
    </location>
</feature>
<dbReference type="AlphaFoldDB" id="A0AAD7J3H7"/>
<organism evidence="2 3">
    <name type="scientific">Mycena metata</name>
    <dbReference type="NCBI Taxonomy" id="1033252"/>
    <lineage>
        <taxon>Eukaryota</taxon>
        <taxon>Fungi</taxon>
        <taxon>Dikarya</taxon>
        <taxon>Basidiomycota</taxon>
        <taxon>Agaricomycotina</taxon>
        <taxon>Agaricomycetes</taxon>
        <taxon>Agaricomycetidae</taxon>
        <taxon>Agaricales</taxon>
        <taxon>Marasmiineae</taxon>
        <taxon>Mycenaceae</taxon>
        <taxon>Mycena</taxon>
    </lineage>
</organism>